<sequence length="151" mass="16841">MGTSGYGSRLVSTEVDENILVFDTVAQIIAGDVRGNIEELLGKLVGTRWNITRRRRTIPSSPSSSLNVFSSLDRHLAHPGYGEAFVHSRSSSPFGPIDHLFFIYSPGCRRHGSEQVPQIRLVPADTWLKFRPLFARSTANKDGQKHLVFFS</sequence>
<protein>
    <submittedName>
        <fullName evidence="1">Uncharacterized protein</fullName>
    </submittedName>
</protein>
<dbReference type="Proteomes" id="UP000027222">
    <property type="component" value="Unassembled WGS sequence"/>
</dbReference>
<organism evidence="1 2">
    <name type="scientific">Galerina marginata (strain CBS 339.88)</name>
    <dbReference type="NCBI Taxonomy" id="685588"/>
    <lineage>
        <taxon>Eukaryota</taxon>
        <taxon>Fungi</taxon>
        <taxon>Dikarya</taxon>
        <taxon>Basidiomycota</taxon>
        <taxon>Agaricomycotina</taxon>
        <taxon>Agaricomycetes</taxon>
        <taxon>Agaricomycetidae</taxon>
        <taxon>Agaricales</taxon>
        <taxon>Agaricineae</taxon>
        <taxon>Strophariaceae</taxon>
        <taxon>Galerina</taxon>
    </lineage>
</organism>
<dbReference type="EMBL" id="KL142431">
    <property type="protein sequence ID" value="KDR65880.1"/>
    <property type="molecule type" value="Genomic_DNA"/>
</dbReference>
<dbReference type="HOGENOM" id="CLU_1731616_0_0_1"/>
<accession>A0A067S4V2</accession>
<dbReference type="AlphaFoldDB" id="A0A067S4V2"/>
<name>A0A067S4V2_GALM3</name>
<gene>
    <name evidence="1" type="ORF">GALMADRAFT_1217935</name>
</gene>
<reference evidence="2" key="1">
    <citation type="journal article" date="2014" name="Proc. Natl. Acad. Sci. U.S.A.">
        <title>Extensive sampling of basidiomycete genomes demonstrates inadequacy of the white-rot/brown-rot paradigm for wood decay fungi.</title>
        <authorList>
            <person name="Riley R."/>
            <person name="Salamov A.A."/>
            <person name="Brown D.W."/>
            <person name="Nagy L.G."/>
            <person name="Floudas D."/>
            <person name="Held B.W."/>
            <person name="Levasseur A."/>
            <person name="Lombard V."/>
            <person name="Morin E."/>
            <person name="Otillar R."/>
            <person name="Lindquist E.A."/>
            <person name="Sun H."/>
            <person name="LaButti K.M."/>
            <person name="Schmutz J."/>
            <person name="Jabbour D."/>
            <person name="Luo H."/>
            <person name="Baker S.E."/>
            <person name="Pisabarro A.G."/>
            <person name="Walton J.D."/>
            <person name="Blanchette R.A."/>
            <person name="Henrissat B."/>
            <person name="Martin F."/>
            <person name="Cullen D."/>
            <person name="Hibbett D.S."/>
            <person name="Grigoriev I.V."/>
        </authorList>
    </citation>
    <scope>NUCLEOTIDE SEQUENCE [LARGE SCALE GENOMIC DNA]</scope>
    <source>
        <strain evidence="2">CBS 339.88</strain>
    </source>
</reference>
<evidence type="ECO:0000313" key="1">
    <source>
        <dbReference type="EMBL" id="KDR65880.1"/>
    </source>
</evidence>
<proteinExistence type="predicted"/>
<evidence type="ECO:0000313" key="2">
    <source>
        <dbReference type="Proteomes" id="UP000027222"/>
    </source>
</evidence>
<keyword evidence="2" id="KW-1185">Reference proteome</keyword>